<dbReference type="Pfam" id="PF25164">
    <property type="entry name" value="CoiA_N"/>
    <property type="match status" value="1"/>
</dbReference>
<protein>
    <submittedName>
        <fullName evidence="3">Competence protein CoiA-like protein</fullName>
    </submittedName>
</protein>
<name>A0ABM7FQY5_9STAP</name>
<dbReference type="GeneID" id="58051695"/>
<organism evidence="3 4">
    <name type="scientific">Staphylococcus caprae</name>
    <dbReference type="NCBI Taxonomy" id="29380"/>
    <lineage>
        <taxon>Bacteria</taxon>
        <taxon>Bacillati</taxon>
        <taxon>Bacillota</taxon>
        <taxon>Bacilli</taxon>
        <taxon>Bacillales</taxon>
        <taxon>Staphylococcaceae</taxon>
        <taxon>Staphylococcus</taxon>
    </lineage>
</organism>
<accession>A0ABM7FQY5</accession>
<dbReference type="InterPro" id="IPR057253">
    <property type="entry name" value="CoiA-like_N"/>
</dbReference>
<gene>
    <name evidence="3" type="ORF">JMUB590_1954</name>
</gene>
<evidence type="ECO:0000313" key="4">
    <source>
        <dbReference type="Proteomes" id="UP000274772"/>
    </source>
</evidence>
<dbReference type="PIRSF" id="PIRSF007487">
    <property type="entry name" value="Competence-induced_CoiA_bac"/>
    <property type="match status" value="1"/>
</dbReference>
<dbReference type="EMBL" id="AP018586">
    <property type="protein sequence ID" value="BBD93009.1"/>
    <property type="molecule type" value="Genomic_DNA"/>
</dbReference>
<evidence type="ECO:0000259" key="2">
    <source>
        <dbReference type="Pfam" id="PF25164"/>
    </source>
</evidence>
<feature type="domain" description="Competence protein CoiA-like N-terminal" evidence="2">
    <location>
        <begin position="14"/>
        <end position="48"/>
    </location>
</feature>
<dbReference type="Pfam" id="PF06054">
    <property type="entry name" value="CoiA_nuc"/>
    <property type="match status" value="1"/>
</dbReference>
<keyword evidence="4" id="KW-1185">Reference proteome</keyword>
<evidence type="ECO:0000313" key="3">
    <source>
        <dbReference type="EMBL" id="BBD93009.1"/>
    </source>
</evidence>
<dbReference type="Proteomes" id="UP000274772">
    <property type="component" value="Chromosome"/>
</dbReference>
<dbReference type="InterPro" id="IPR021176">
    <property type="entry name" value="Competence-induced_CoiA"/>
</dbReference>
<feature type="domain" description="Competence protein CoiA nuclease-like" evidence="1">
    <location>
        <begin position="58"/>
        <end position="195"/>
    </location>
</feature>
<dbReference type="InterPro" id="IPR010330">
    <property type="entry name" value="CoiA_nuc"/>
</dbReference>
<reference evidence="3 4" key="1">
    <citation type="submission" date="2018-05" db="EMBL/GenBank/DDBJ databases">
        <title>Complete genome sequencing of three human clinical isolates of Staphylococcus caprae reveals virulence factors similar to those of S. epidermidis and S. capitis.</title>
        <authorList>
            <person name="Watanabe S."/>
            <person name="Cui L."/>
        </authorList>
    </citation>
    <scope>NUCLEOTIDE SEQUENCE [LARGE SCALE GENOMIC DNA]</scope>
    <source>
        <strain evidence="3 4">JMUB590</strain>
    </source>
</reference>
<proteinExistence type="predicted"/>
<evidence type="ECO:0000259" key="1">
    <source>
        <dbReference type="Pfam" id="PF06054"/>
    </source>
</evidence>
<dbReference type="RefSeq" id="WP_002441846.1">
    <property type="nucleotide sequence ID" value="NZ_AP018585.1"/>
</dbReference>
<sequence>MLVAIGENNQRILAKNASKKQMYVCPHCQSEVVFRRGEKVIPHFAHKVKGSRPCYKNETYEHYQTKILLAQKFEKLNHHVQIEPYYGGVYQYPDLVIDNKYAIEVQFSRISVNEIMKRTRGLESIGLSVYWLISDMVIKKNIMKLNQFQATFINPMSRTLFTWSIDKAELVIYRHLQNIGGKKFVAKSYTSNLTTLFNKSNHRHYKVYQLTRAKILNYIKQCRWKNSVLEPTLSAMYQLRMNDEKVCDRLGFIFENQIYIETHPIEWQLQYLLLRRDFKSYEACQLLMGKVKFRCFACYRYNKFTVLKNLVNEFEKMYFIKCLNVQK</sequence>